<organism evidence="1 2">
    <name type="scientific">Stephania yunnanensis</name>
    <dbReference type="NCBI Taxonomy" id="152371"/>
    <lineage>
        <taxon>Eukaryota</taxon>
        <taxon>Viridiplantae</taxon>
        <taxon>Streptophyta</taxon>
        <taxon>Embryophyta</taxon>
        <taxon>Tracheophyta</taxon>
        <taxon>Spermatophyta</taxon>
        <taxon>Magnoliopsida</taxon>
        <taxon>Ranunculales</taxon>
        <taxon>Menispermaceae</taxon>
        <taxon>Menispermoideae</taxon>
        <taxon>Cissampelideae</taxon>
        <taxon>Stephania</taxon>
    </lineage>
</organism>
<reference evidence="1 2" key="1">
    <citation type="submission" date="2024-01" db="EMBL/GenBank/DDBJ databases">
        <title>Genome assemblies of Stephania.</title>
        <authorList>
            <person name="Yang L."/>
        </authorList>
    </citation>
    <scope>NUCLEOTIDE SEQUENCE [LARGE SCALE GENOMIC DNA]</scope>
    <source>
        <strain evidence="1">YNDBR</strain>
        <tissue evidence="1">Leaf</tissue>
    </source>
</reference>
<name>A0AAP0E8J5_9MAGN</name>
<gene>
    <name evidence="1" type="ORF">Syun_029744</name>
</gene>
<proteinExistence type="predicted"/>
<comment type="caution">
    <text evidence="1">The sequence shown here is derived from an EMBL/GenBank/DDBJ whole genome shotgun (WGS) entry which is preliminary data.</text>
</comment>
<dbReference type="AlphaFoldDB" id="A0AAP0E8J5"/>
<protein>
    <submittedName>
        <fullName evidence="1">Uncharacterized protein</fullName>
    </submittedName>
</protein>
<sequence length="84" mass="10481">MKTKRNRQNLKTLHLLRHTHQWRSKGLYYLNINHLIKEWLIPLHKGHNAELNPWRKLCEMEYLYAVEQLPEDLPRDTYCKWMKR</sequence>
<evidence type="ECO:0000313" key="1">
    <source>
        <dbReference type="EMBL" id="KAK9087350.1"/>
    </source>
</evidence>
<keyword evidence="2" id="KW-1185">Reference proteome</keyword>
<evidence type="ECO:0000313" key="2">
    <source>
        <dbReference type="Proteomes" id="UP001420932"/>
    </source>
</evidence>
<dbReference type="EMBL" id="JBBNAF010000013">
    <property type="protein sequence ID" value="KAK9087350.1"/>
    <property type="molecule type" value="Genomic_DNA"/>
</dbReference>
<dbReference type="Proteomes" id="UP001420932">
    <property type="component" value="Unassembled WGS sequence"/>
</dbReference>
<accession>A0AAP0E8J5</accession>